<dbReference type="InterPro" id="IPR055164">
    <property type="entry name" value="EDR1/CTR1/ARMC3-like_pept-like"/>
</dbReference>
<dbReference type="EMBL" id="JBJKFK010000175">
    <property type="protein sequence ID" value="KAL3319059.1"/>
    <property type="molecule type" value="Genomic_DNA"/>
</dbReference>
<dbReference type="PANTHER" id="PTHR46618">
    <property type="entry name" value="ARMADILLO REPEAT-CONTAINING PROTEIN 3"/>
    <property type="match status" value="1"/>
</dbReference>
<feature type="region of interest" description="Disordered" evidence="2">
    <location>
        <begin position="612"/>
        <end position="640"/>
    </location>
</feature>
<keyword evidence="1" id="KW-0677">Repeat</keyword>
<dbReference type="Proteomes" id="UP001626550">
    <property type="component" value="Unassembled WGS sequence"/>
</dbReference>
<dbReference type="InterPro" id="IPR052441">
    <property type="entry name" value="Armadillo-Ser/Thr_Kinase"/>
</dbReference>
<dbReference type="InterPro" id="IPR000225">
    <property type="entry name" value="Armadillo"/>
</dbReference>
<organism evidence="4 5">
    <name type="scientific">Cichlidogyrus casuarinus</name>
    <dbReference type="NCBI Taxonomy" id="1844966"/>
    <lineage>
        <taxon>Eukaryota</taxon>
        <taxon>Metazoa</taxon>
        <taxon>Spiralia</taxon>
        <taxon>Lophotrochozoa</taxon>
        <taxon>Platyhelminthes</taxon>
        <taxon>Monogenea</taxon>
        <taxon>Monopisthocotylea</taxon>
        <taxon>Dactylogyridea</taxon>
        <taxon>Ancyrocephalidae</taxon>
        <taxon>Cichlidogyrus</taxon>
    </lineage>
</organism>
<dbReference type="InterPro" id="IPR011989">
    <property type="entry name" value="ARM-like"/>
</dbReference>
<feature type="compositionally biased region" description="Basic and acidic residues" evidence="2">
    <location>
        <begin position="260"/>
        <end position="269"/>
    </location>
</feature>
<reference evidence="4 5" key="1">
    <citation type="submission" date="2024-11" db="EMBL/GenBank/DDBJ databases">
        <title>Adaptive evolution of stress response genes in parasites aligns with host niche diversity.</title>
        <authorList>
            <person name="Hahn C."/>
            <person name="Resl P."/>
        </authorList>
    </citation>
    <scope>NUCLEOTIDE SEQUENCE [LARGE SCALE GENOMIC DNA]</scope>
    <source>
        <strain evidence="4">EGGRZ-B1_66</strain>
        <tissue evidence="4">Body</tissue>
    </source>
</reference>
<evidence type="ECO:0000256" key="2">
    <source>
        <dbReference type="SAM" id="MobiDB-lite"/>
    </source>
</evidence>
<evidence type="ECO:0000259" key="3">
    <source>
        <dbReference type="Pfam" id="PF14381"/>
    </source>
</evidence>
<evidence type="ECO:0000256" key="1">
    <source>
        <dbReference type="ARBA" id="ARBA00022737"/>
    </source>
</evidence>
<sequence length="815" mass="90032">MGAETALMSLLKEENLIVKRNCMMSLAVICELAEVRTICRKTIGFHKTIINLIISEELAPTQEYALQCLVNLCKEYESINRILKANAFPLLVERLKSSDPDIIKNAIELIYELLLDFDAHSQLKQANGLPSILNLLDSEYPVIQTLSLQALSRATKNSIIRTNLRELDALDKFVSIIAKPEFNDLHLHTLHVISNLLEDLECIQQMKNNGGLRTLLDVITDSNLLSTAQPDATSIKPGSPTKERKSPVPAKKGSAKGKKKLPEEGTDSEKVPAFTLPEAKIFICQALTKLCRLDAIRKVLHSAELEKVMIILMGNDLEAVRCAAANVIAILAESTICQDTISKQGGLDCLIRMTKSDRKESKMAGVSGLATMTKANGSICRELLSRAYLADVLLSCLTMNDPGVESISLNALTVILNLSEEQIGRNKLVHGGIIRGLVNQLKMHSTQVNALACLAVAQIVCEEPAFNSFRQKEGIDLLVRLLKSLDVDVRRNASWALSIVASDSKCALQMLELGTLQTLKSAQTLVGGSSPQFDICIKRLYDQNLSAKLAYTGYLDFADVLPDTFYDVGGLRTEEYLSSLEDLSKAPINGKRPVYLYNVKIPLPLEVDEEAKSTANSSDKSNPKSPKKKGGKKSTENTSRLATTICQDEVGKENVAPVNEFLPATDLTLLQWFEQCLQMSETVKNTRDVATQLAMFVADKLGGQVSKIDLMNFRHDLDHASLKCRNNSNVIPMGSINKGVHIHRAILYKFLADRIGLCVNLVRGDYNVAYNQIYLLDFDLITERQTHFLYLIDLIHDPGKLYLADSLSAIEYAAL</sequence>
<dbReference type="Pfam" id="PF14381">
    <property type="entry name" value="EDR1_CTR1_ARMC3_pept"/>
    <property type="match status" value="1"/>
</dbReference>
<dbReference type="PANTHER" id="PTHR46618:SF1">
    <property type="entry name" value="ARMADILLO REPEAT-CONTAINING PROTEIN 3"/>
    <property type="match status" value="1"/>
</dbReference>
<dbReference type="Gene3D" id="1.25.10.10">
    <property type="entry name" value="Leucine-rich Repeat Variant"/>
    <property type="match status" value="1"/>
</dbReference>
<protein>
    <recommendedName>
        <fullName evidence="3">EDR1/CTR1/ARMC3-like peptidase-like domain-containing protein</fullName>
    </recommendedName>
</protein>
<evidence type="ECO:0000313" key="4">
    <source>
        <dbReference type="EMBL" id="KAL3319059.1"/>
    </source>
</evidence>
<gene>
    <name evidence="4" type="ORF">Ciccas_002286</name>
</gene>
<feature type="domain" description="EDR1/CTR1/ARMC3-like peptidase-like" evidence="3">
    <location>
        <begin position="664"/>
        <end position="801"/>
    </location>
</feature>
<evidence type="ECO:0000313" key="5">
    <source>
        <dbReference type="Proteomes" id="UP001626550"/>
    </source>
</evidence>
<proteinExistence type="predicted"/>
<dbReference type="Pfam" id="PF00514">
    <property type="entry name" value="Arm"/>
    <property type="match status" value="1"/>
</dbReference>
<keyword evidence="5" id="KW-1185">Reference proteome</keyword>
<feature type="region of interest" description="Disordered" evidence="2">
    <location>
        <begin position="229"/>
        <end position="269"/>
    </location>
</feature>
<accession>A0ABD2QHR1</accession>
<dbReference type="SMART" id="SM00185">
    <property type="entry name" value="ARM"/>
    <property type="match status" value="4"/>
</dbReference>
<dbReference type="SUPFAM" id="SSF48371">
    <property type="entry name" value="ARM repeat"/>
    <property type="match status" value="2"/>
</dbReference>
<name>A0ABD2QHR1_9PLAT</name>
<comment type="caution">
    <text evidence="4">The sequence shown here is derived from an EMBL/GenBank/DDBJ whole genome shotgun (WGS) entry which is preliminary data.</text>
</comment>
<dbReference type="InterPro" id="IPR016024">
    <property type="entry name" value="ARM-type_fold"/>
</dbReference>
<dbReference type="AlphaFoldDB" id="A0ABD2QHR1"/>